<feature type="region of interest" description="Disordered" evidence="2">
    <location>
        <begin position="85"/>
        <end position="105"/>
    </location>
</feature>
<feature type="domain" description="CCHC-type" evidence="3">
    <location>
        <begin position="324"/>
        <end position="337"/>
    </location>
</feature>
<accession>A0A8D9ANV5</accession>
<keyword evidence="1" id="KW-0862">Zinc</keyword>
<dbReference type="Gene3D" id="4.10.60.10">
    <property type="entry name" value="Zinc finger, CCHC-type"/>
    <property type="match status" value="1"/>
</dbReference>
<protein>
    <recommendedName>
        <fullName evidence="3">CCHC-type domain-containing protein</fullName>
    </recommendedName>
</protein>
<dbReference type="AlphaFoldDB" id="A0A8D9ANV5"/>
<evidence type="ECO:0000259" key="3">
    <source>
        <dbReference type="PROSITE" id="PS50158"/>
    </source>
</evidence>
<dbReference type="Pfam" id="PF14893">
    <property type="entry name" value="PNMA"/>
    <property type="match status" value="1"/>
</dbReference>
<dbReference type="InterPro" id="IPR001878">
    <property type="entry name" value="Znf_CCHC"/>
</dbReference>
<keyword evidence="1" id="KW-0479">Metal-binding</keyword>
<dbReference type="PROSITE" id="PS50158">
    <property type="entry name" value="ZF_CCHC"/>
    <property type="match status" value="2"/>
</dbReference>
<dbReference type="EMBL" id="HBUF01575849">
    <property type="protein sequence ID" value="CAG6768294.1"/>
    <property type="molecule type" value="Transcribed_RNA"/>
</dbReference>
<evidence type="ECO:0000313" key="4">
    <source>
        <dbReference type="EMBL" id="CAG6768295.1"/>
    </source>
</evidence>
<dbReference type="InterPro" id="IPR036875">
    <property type="entry name" value="Znf_CCHC_sf"/>
</dbReference>
<dbReference type="InterPro" id="IPR021109">
    <property type="entry name" value="Peptidase_aspartic_dom_sf"/>
</dbReference>
<dbReference type="EMBL" id="HBUF01575851">
    <property type="protein sequence ID" value="CAG6768296.1"/>
    <property type="molecule type" value="Transcribed_RNA"/>
</dbReference>
<feature type="region of interest" description="Disordered" evidence="2">
    <location>
        <begin position="338"/>
        <end position="387"/>
    </location>
</feature>
<feature type="compositionally biased region" description="Polar residues" evidence="2">
    <location>
        <begin position="340"/>
        <end position="352"/>
    </location>
</feature>
<reference evidence="4" key="1">
    <citation type="submission" date="2021-05" db="EMBL/GenBank/DDBJ databases">
        <authorList>
            <person name="Alioto T."/>
            <person name="Alioto T."/>
            <person name="Gomez Garrido J."/>
        </authorList>
    </citation>
    <scope>NUCLEOTIDE SEQUENCE</scope>
</reference>
<feature type="region of interest" description="Disordered" evidence="2">
    <location>
        <begin position="615"/>
        <end position="639"/>
    </location>
</feature>
<dbReference type="CDD" id="cd00303">
    <property type="entry name" value="retropepsin_like"/>
    <property type="match status" value="1"/>
</dbReference>
<dbReference type="Pfam" id="PF13650">
    <property type="entry name" value="Asp_protease_2"/>
    <property type="match status" value="1"/>
</dbReference>
<dbReference type="SMART" id="SM00343">
    <property type="entry name" value="ZnF_C2HC"/>
    <property type="match status" value="2"/>
</dbReference>
<dbReference type="Gene3D" id="2.40.70.10">
    <property type="entry name" value="Acid Proteases"/>
    <property type="match status" value="1"/>
</dbReference>
<name>A0A8D9ANV5_9HEMI</name>
<dbReference type="SUPFAM" id="SSF57756">
    <property type="entry name" value="Retrovirus zinc finger-like domains"/>
    <property type="match status" value="1"/>
</dbReference>
<sequence>MKESMEEKMGGMKESMEQIQTTIETKLDSKLAGFKEEFQNEITRVSHDVGEVQGKVDREISRVSQDVSRVSQDVEMIREQLSRVQSSQVVPTSSPPVPNKSSMRFLQPPVFDNTCSFKIFRKQFQAACDTNNWSREEKSAALILSLRGPPAEILQTISVEDQNNYDEIIRALERRYGDQHMTQVYRIQLRSRVQKPGESLQELQSEIERLAHLCYPGYNPEFLNDIAVECFVNAIGDRDLQQALRLADKKNTSEVLAFSLAYEAAKQASRSAVRVRQVSFGEKEEQPGTSRPFKPRGGLLVCWNCGTQGHIQSECKNKKKTLECYNCFEKGHIKRDCNKMRNSSRTQISSGSRGREDSIEKKVHPSSRSRDQEELRSTRPKERGLVGESSDLKEIKVSRLKRGNRSLFVNGVVDRRECELIVDTAAERSVIRRDLVRNNAINREHDYILRTATGDEARVYGEVDLNLKLGGFQMEHPFLVADIEDPCILGLDFLDDHEVDISLKKRSLILDNVEIPMTLSSETYRVVRTRRVTVEENWRSSHGCEKGDLQRARSGGYSPGRREMFNSVKSERPDRDEGRVHTADMLTLRHWNPENSKLCTQVKKKENIEVRRVRNEPDAEWTKEESRKDQLGDSDPTPVIMRKERGEKSLRSNVMFEKEMQLPRNNRFVCQPYKKEMDVNECVTNQEQLDEIRGRTRDKLMSSSDGVLLGCPCCSGRTVLRRG</sequence>
<keyword evidence="1" id="KW-0863">Zinc-finger</keyword>
<evidence type="ECO:0000256" key="2">
    <source>
        <dbReference type="SAM" id="MobiDB-lite"/>
    </source>
</evidence>
<organism evidence="4">
    <name type="scientific">Cacopsylla melanoneura</name>
    <dbReference type="NCBI Taxonomy" id="428564"/>
    <lineage>
        <taxon>Eukaryota</taxon>
        <taxon>Metazoa</taxon>
        <taxon>Ecdysozoa</taxon>
        <taxon>Arthropoda</taxon>
        <taxon>Hexapoda</taxon>
        <taxon>Insecta</taxon>
        <taxon>Pterygota</taxon>
        <taxon>Neoptera</taxon>
        <taxon>Paraneoptera</taxon>
        <taxon>Hemiptera</taxon>
        <taxon>Sternorrhyncha</taxon>
        <taxon>Psylloidea</taxon>
        <taxon>Psyllidae</taxon>
        <taxon>Psyllinae</taxon>
        <taxon>Cacopsylla</taxon>
    </lineage>
</organism>
<feature type="compositionally biased region" description="Basic and acidic residues" evidence="2">
    <location>
        <begin position="353"/>
        <end position="387"/>
    </location>
</feature>
<dbReference type="GO" id="GO:0003676">
    <property type="term" value="F:nucleic acid binding"/>
    <property type="evidence" value="ECO:0007669"/>
    <property type="project" value="InterPro"/>
</dbReference>
<dbReference type="EMBL" id="HBUF01575850">
    <property type="protein sequence ID" value="CAG6768295.1"/>
    <property type="molecule type" value="Transcribed_RNA"/>
</dbReference>
<feature type="compositionally biased region" description="Basic and acidic residues" evidence="2">
    <location>
        <begin position="615"/>
        <end position="631"/>
    </location>
</feature>
<dbReference type="PANTHER" id="PTHR45823">
    <property type="entry name" value="T-SNARE COILED-COIL HOMOLOGY DOMAIN-CONTAINING PROTEIN"/>
    <property type="match status" value="1"/>
</dbReference>
<proteinExistence type="predicted"/>
<dbReference type="InterPro" id="IPR048270">
    <property type="entry name" value="PNMA_C"/>
</dbReference>
<feature type="domain" description="CCHC-type" evidence="3">
    <location>
        <begin position="302"/>
        <end position="317"/>
    </location>
</feature>
<dbReference type="GO" id="GO:0008270">
    <property type="term" value="F:zinc ion binding"/>
    <property type="evidence" value="ECO:0007669"/>
    <property type="project" value="UniProtKB-KW"/>
</dbReference>
<dbReference type="PANTHER" id="PTHR45823:SF1">
    <property type="entry name" value="T-SNARE COILED-COIL HOMOLOGY DOMAIN-CONTAINING PROTEIN"/>
    <property type="match status" value="1"/>
</dbReference>
<dbReference type="Pfam" id="PF00098">
    <property type="entry name" value="zf-CCHC"/>
    <property type="match status" value="2"/>
</dbReference>
<dbReference type="SUPFAM" id="SSF50630">
    <property type="entry name" value="Acid proteases"/>
    <property type="match status" value="1"/>
</dbReference>
<evidence type="ECO:0000256" key="1">
    <source>
        <dbReference type="PROSITE-ProRule" id="PRU00047"/>
    </source>
</evidence>